<name>Q5ZBQ7_ORYSJ</name>
<proteinExistence type="predicted"/>
<protein>
    <submittedName>
        <fullName evidence="1">Uncharacterized protein</fullName>
    </submittedName>
</protein>
<accession>Q5ZBQ7</accession>
<organism evidence="1">
    <name type="scientific">Oryza sativa subsp. japonica</name>
    <name type="common">Rice</name>
    <dbReference type="NCBI Taxonomy" id="39947"/>
    <lineage>
        <taxon>Eukaryota</taxon>
        <taxon>Viridiplantae</taxon>
        <taxon>Streptophyta</taxon>
        <taxon>Embryophyta</taxon>
        <taxon>Tracheophyta</taxon>
        <taxon>Spermatophyta</taxon>
        <taxon>Magnoliopsida</taxon>
        <taxon>Liliopsida</taxon>
        <taxon>Poales</taxon>
        <taxon>Poaceae</taxon>
        <taxon>BOP clade</taxon>
        <taxon>Oryzoideae</taxon>
        <taxon>Oryzeae</taxon>
        <taxon>Oryzinae</taxon>
        <taxon>Oryza</taxon>
        <taxon>Oryza sativa</taxon>
    </lineage>
</organism>
<dbReference type="EMBL" id="AP003299">
    <property type="protein sequence ID" value="BAD53024.1"/>
    <property type="molecule type" value="Genomic_DNA"/>
</dbReference>
<evidence type="ECO:0000313" key="1">
    <source>
        <dbReference type="EMBL" id="BAD53024.1"/>
    </source>
</evidence>
<dbReference type="Proteomes" id="UP000817658">
    <property type="component" value="Chromosome 1"/>
</dbReference>
<gene>
    <name evidence="1" type="primary">P0699H05.24</name>
</gene>
<dbReference type="AlphaFoldDB" id="Q5ZBQ7"/>
<reference evidence="1" key="1">
    <citation type="journal article" date="2002" name="Nature">
        <title>The genome sequence and structure of rice chromosome 1.</title>
        <authorList>
            <person name="Sasaki T."/>
            <person name="Matsumoto T."/>
            <person name="Yamamoto K."/>
            <person name="Sakata K."/>
            <person name="Baba T."/>
            <person name="Katayose Y."/>
            <person name="Wu J."/>
            <person name="Niimura Y."/>
            <person name="Cheng Z."/>
            <person name="Nagamura Y."/>
            <person name="Antonio B.A."/>
            <person name="Kanamori H."/>
            <person name="Hosokawa S."/>
            <person name="Masukawa M."/>
            <person name="Arikawa K."/>
            <person name="Chiden Y."/>
            <person name="Hayashi M."/>
            <person name="Okamoto M."/>
            <person name="Ando T."/>
            <person name="Aoki H."/>
            <person name="Arita K."/>
            <person name="Hamada M."/>
            <person name="Harada C."/>
            <person name="Hijishita S."/>
            <person name="Honda M."/>
            <person name="Ichikawa Y."/>
            <person name="Idonuma A."/>
            <person name="Iijima M."/>
            <person name="Ikeda M."/>
            <person name="Ikeno M."/>
            <person name="Itoh S."/>
            <person name="Itoh T."/>
            <person name="Itoh Y."/>
            <person name="Itoh Y."/>
            <person name="Iwabuchi A."/>
            <person name="Kamiya K."/>
            <person name="Karasawa W."/>
            <person name="Katagiri S."/>
            <person name="Kikuta A."/>
            <person name="Kobayashi N."/>
            <person name="Kono I."/>
            <person name="Machita K."/>
            <person name="Maehara T."/>
            <person name="Mizuno H."/>
            <person name="Mizubayashi T."/>
            <person name="Mukai Y."/>
            <person name="Nagasaki H."/>
            <person name="Nakashima M."/>
            <person name="Nakama Y."/>
            <person name="Nakamichi Y."/>
            <person name="Nakamura M."/>
            <person name="Namiki N."/>
            <person name="Negishi M."/>
            <person name="Ohta I."/>
            <person name="Ono N."/>
            <person name="Saji S."/>
            <person name="Sakai K."/>
            <person name="Shibata M."/>
            <person name="Shimokawa T."/>
            <person name="Shomura A."/>
            <person name="Song J."/>
            <person name="Takazaki Y."/>
            <person name="Terasawa K."/>
            <person name="Tsuji K."/>
            <person name="Waki K."/>
            <person name="Yamagata H."/>
            <person name="Yamane H."/>
            <person name="Yoshiki S."/>
            <person name="Yoshihara R."/>
            <person name="Yukawa K."/>
            <person name="Zhong H."/>
            <person name="Iwama H."/>
            <person name="Endo T."/>
            <person name="Ito H."/>
            <person name="Hahn J.H."/>
            <person name="Kim H.I."/>
            <person name="Eun M.Y."/>
            <person name="Yano M."/>
            <person name="Jiang J."/>
            <person name="Gojobori T."/>
        </authorList>
    </citation>
    <scope>NUCLEOTIDE SEQUENCE [LARGE SCALE GENOMIC DNA]</scope>
</reference>
<sequence>MVIVDGNKELHRLPDAENWSRQGSPTRKLKVLRRNCFSVSENLDKKTELFGRALDF</sequence>